<organism evidence="8">
    <name type="scientific">Culex pipiens</name>
    <name type="common">House mosquito</name>
    <dbReference type="NCBI Taxonomy" id="7175"/>
    <lineage>
        <taxon>Eukaryota</taxon>
        <taxon>Metazoa</taxon>
        <taxon>Ecdysozoa</taxon>
        <taxon>Arthropoda</taxon>
        <taxon>Hexapoda</taxon>
        <taxon>Insecta</taxon>
        <taxon>Pterygota</taxon>
        <taxon>Neoptera</taxon>
        <taxon>Endopterygota</taxon>
        <taxon>Diptera</taxon>
        <taxon>Nematocera</taxon>
        <taxon>Culicoidea</taxon>
        <taxon>Culicidae</taxon>
        <taxon>Culicinae</taxon>
        <taxon>Culicini</taxon>
        <taxon>Culex</taxon>
        <taxon>Culex</taxon>
    </lineage>
</organism>
<evidence type="ECO:0000313" key="8">
    <source>
        <dbReference type="EMBL" id="CAG6582431.1"/>
    </source>
</evidence>
<keyword evidence="4" id="KW-1015">Disulfide bond</keyword>
<protein>
    <submittedName>
        <fullName evidence="8">Trypsin eta</fullName>
    </submittedName>
</protein>
<dbReference type="AlphaFoldDB" id="A0A8D8K3K6"/>
<dbReference type="PROSITE" id="PS00135">
    <property type="entry name" value="TRYPSIN_SER"/>
    <property type="match status" value="1"/>
</dbReference>
<keyword evidence="6" id="KW-0812">Transmembrane</keyword>
<evidence type="ECO:0000256" key="6">
    <source>
        <dbReference type="SAM" id="Phobius"/>
    </source>
</evidence>
<feature type="transmembrane region" description="Helical" evidence="6">
    <location>
        <begin position="138"/>
        <end position="156"/>
    </location>
</feature>
<dbReference type="Gene3D" id="2.40.10.10">
    <property type="entry name" value="Trypsin-like serine proteases"/>
    <property type="match status" value="1"/>
</dbReference>
<dbReference type="GO" id="GO:0005615">
    <property type="term" value="C:extracellular space"/>
    <property type="evidence" value="ECO:0007669"/>
    <property type="project" value="TreeGrafter"/>
</dbReference>
<evidence type="ECO:0000256" key="3">
    <source>
        <dbReference type="ARBA" id="ARBA00022825"/>
    </source>
</evidence>
<dbReference type="CDD" id="cd00190">
    <property type="entry name" value="Tryp_SPc"/>
    <property type="match status" value="1"/>
</dbReference>
<dbReference type="InterPro" id="IPR050127">
    <property type="entry name" value="Serine_Proteases_S1"/>
</dbReference>
<dbReference type="PANTHER" id="PTHR24264:SF20">
    <property type="entry name" value="TRYPSIN-LIKE"/>
    <property type="match status" value="1"/>
</dbReference>
<sequence length="158" mass="16873">MATKTPTSFTSCQTSGWGSTQYVSDTETSKRETVEAKKIQQGIRQGTAELRAVNVTVQPTTQCNGSYSYHGSLRPGMLCAGDFRGGQDACQGDSGGPLVCGGMLAGVVSHGYKCAEPRFPGIYADVAYYRDWIARNGAGRRASAVSVLICFFVILIKL</sequence>
<evidence type="ECO:0000256" key="2">
    <source>
        <dbReference type="ARBA" id="ARBA00022801"/>
    </source>
</evidence>
<dbReference type="EMBL" id="HBUE01202677">
    <property type="protein sequence ID" value="CAG6530598.1"/>
    <property type="molecule type" value="Transcribed_RNA"/>
</dbReference>
<keyword evidence="3" id="KW-0720">Serine protease</keyword>
<dbReference type="SMART" id="SM00020">
    <property type="entry name" value="Tryp_SPc"/>
    <property type="match status" value="1"/>
</dbReference>
<dbReference type="GO" id="GO:0004252">
    <property type="term" value="F:serine-type endopeptidase activity"/>
    <property type="evidence" value="ECO:0007669"/>
    <property type="project" value="InterPro"/>
</dbReference>
<dbReference type="GO" id="GO:0006508">
    <property type="term" value="P:proteolysis"/>
    <property type="evidence" value="ECO:0007669"/>
    <property type="project" value="UniProtKB-KW"/>
</dbReference>
<reference evidence="8" key="1">
    <citation type="submission" date="2021-05" db="EMBL/GenBank/DDBJ databases">
        <authorList>
            <person name="Alioto T."/>
            <person name="Alioto T."/>
            <person name="Gomez Garrido J."/>
        </authorList>
    </citation>
    <scope>NUCLEOTIDE SEQUENCE</scope>
</reference>
<dbReference type="PANTHER" id="PTHR24264">
    <property type="entry name" value="TRYPSIN-RELATED"/>
    <property type="match status" value="1"/>
</dbReference>
<evidence type="ECO:0000259" key="7">
    <source>
        <dbReference type="PROSITE" id="PS50240"/>
    </source>
</evidence>
<dbReference type="SUPFAM" id="SSF50494">
    <property type="entry name" value="Trypsin-like serine proteases"/>
    <property type="match status" value="1"/>
</dbReference>
<keyword evidence="6" id="KW-1133">Transmembrane helix</keyword>
<keyword evidence="6" id="KW-0472">Membrane</keyword>
<evidence type="ECO:0000256" key="5">
    <source>
        <dbReference type="ARBA" id="ARBA00024195"/>
    </source>
</evidence>
<dbReference type="EMBL" id="HBUE01308866">
    <property type="protein sequence ID" value="CAG6582431.1"/>
    <property type="molecule type" value="Transcribed_RNA"/>
</dbReference>
<proteinExistence type="inferred from homology"/>
<dbReference type="PROSITE" id="PS50240">
    <property type="entry name" value="TRYPSIN_DOM"/>
    <property type="match status" value="1"/>
</dbReference>
<comment type="similarity">
    <text evidence="5">Belongs to the peptidase S1 family. CLIP subfamily.</text>
</comment>
<dbReference type="InterPro" id="IPR009003">
    <property type="entry name" value="Peptidase_S1_PA"/>
</dbReference>
<dbReference type="Pfam" id="PF00089">
    <property type="entry name" value="Trypsin"/>
    <property type="match status" value="1"/>
</dbReference>
<evidence type="ECO:0000256" key="4">
    <source>
        <dbReference type="ARBA" id="ARBA00023157"/>
    </source>
</evidence>
<feature type="domain" description="Peptidase S1" evidence="7">
    <location>
        <begin position="1"/>
        <end position="138"/>
    </location>
</feature>
<dbReference type="FunFam" id="2.40.10.10:FF:000002">
    <property type="entry name" value="Transmembrane protease serine"/>
    <property type="match status" value="1"/>
</dbReference>
<keyword evidence="2" id="KW-0378">Hydrolase</keyword>
<dbReference type="InterPro" id="IPR033116">
    <property type="entry name" value="TRYPSIN_SER"/>
</dbReference>
<accession>A0A8D8K3K6</accession>
<name>A0A8D8K3K6_CULPI</name>
<dbReference type="InterPro" id="IPR001254">
    <property type="entry name" value="Trypsin_dom"/>
</dbReference>
<dbReference type="InterPro" id="IPR043504">
    <property type="entry name" value="Peptidase_S1_PA_chymotrypsin"/>
</dbReference>
<evidence type="ECO:0000256" key="1">
    <source>
        <dbReference type="ARBA" id="ARBA00022670"/>
    </source>
</evidence>
<keyword evidence="1" id="KW-0645">Protease</keyword>